<evidence type="ECO:0000313" key="2">
    <source>
        <dbReference type="EMBL" id="KAJ3575477.1"/>
    </source>
</evidence>
<keyword evidence="3" id="KW-1185">Reference proteome</keyword>
<dbReference type="AlphaFoldDB" id="A0AAD5YY90"/>
<dbReference type="Proteomes" id="UP001213000">
    <property type="component" value="Unassembled WGS sequence"/>
</dbReference>
<comment type="caution">
    <text evidence="2">The sequence shown here is derived from an EMBL/GenBank/DDBJ whole genome shotgun (WGS) entry which is preliminary data.</text>
</comment>
<accession>A0AAD5YY90</accession>
<reference evidence="2" key="1">
    <citation type="submission" date="2022-07" db="EMBL/GenBank/DDBJ databases">
        <title>Genome Sequence of Leucocoprinus birnbaumii.</title>
        <authorList>
            <person name="Buettner E."/>
        </authorList>
    </citation>
    <scope>NUCLEOTIDE SEQUENCE</scope>
    <source>
        <strain evidence="2">VT141</strain>
    </source>
</reference>
<proteinExistence type="predicted"/>
<gene>
    <name evidence="2" type="ORF">NP233_g1071</name>
</gene>
<name>A0AAD5YY90_9AGAR</name>
<organism evidence="2 3">
    <name type="scientific">Leucocoprinus birnbaumii</name>
    <dbReference type="NCBI Taxonomy" id="56174"/>
    <lineage>
        <taxon>Eukaryota</taxon>
        <taxon>Fungi</taxon>
        <taxon>Dikarya</taxon>
        <taxon>Basidiomycota</taxon>
        <taxon>Agaricomycotina</taxon>
        <taxon>Agaricomycetes</taxon>
        <taxon>Agaricomycetidae</taxon>
        <taxon>Agaricales</taxon>
        <taxon>Agaricineae</taxon>
        <taxon>Agaricaceae</taxon>
        <taxon>Leucocoprinus</taxon>
    </lineage>
</organism>
<dbReference type="EMBL" id="JANIEX010000036">
    <property type="protein sequence ID" value="KAJ3575477.1"/>
    <property type="molecule type" value="Genomic_DNA"/>
</dbReference>
<feature type="region of interest" description="Disordered" evidence="1">
    <location>
        <begin position="165"/>
        <end position="193"/>
    </location>
</feature>
<sequence>MRGGGAVLFGTNDTSIVKAICGVQARHTLDTALMNASMYFGVINTGLLANPTTYILALDTFFSNATTEQTIVAFAPLFEDVVNAGDVLSLNTSITANINEILATNDDDAGKSAVLRSRLIPESFNRQSPSLIGRYVQTTHGNWYRPDIDKPCRWWQDSRKCLIQVSRQQRPSSSSSMKSPDKEPVRRFTLQDD</sequence>
<evidence type="ECO:0000256" key="1">
    <source>
        <dbReference type="SAM" id="MobiDB-lite"/>
    </source>
</evidence>
<feature type="compositionally biased region" description="Low complexity" evidence="1">
    <location>
        <begin position="166"/>
        <end position="178"/>
    </location>
</feature>
<feature type="compositionally biased region" description="Basic and acidic residues" evidence="1">
    <location>
        <begin position="179"/>
        <end position="193"/>
    </location>
</feature>
<evidence type="ECO:0000313" key="3">
    <source>
        <dbReference type="Proteomes" id="UP001213000"/>
    </source>
</evidence>
<protein>
    <submittedName>
        <fullName evidence="2">Uncharacterized protein</fullName>
    </submittedName>
</protein>